<evidence type="ECO:0000313" key="3">
    <source>
        <dbReference type="Proteomes" id="UP001209878"/>
    </source>
</evidence>
<organism evidence="2 3">
    <name type="scientific">Ridgeia piscesae</name>
    <name type="common">Tubeworm</name>
    <dbReference type="NCBI Taxonomy" id="27915"/>
    <lineage>
        <taxon>Eukaryota</taxon>
        <taxon>Metazoa</taxon>
        <taxon>Spiralia</taxon>
        <taxon>Lophotrochozoa</taxon>
        <taxon>Annelida</taxon>
        <taxon>Polychaeta</taxon>
        <taxon>Sedentaria</taxon>
        <taxon>Canalipalpata</taxon>
        <taxon>Sabellida</taxon>
        <taxon>Siboglinidae</taxon>
        <taxon>Ridgeia</taxon>
    </lineage>
</organism>
<feature type="compositionally biased region" description="Low complexity" evidence="1">
    <location>
        <begin position="202"/>
        <end position="216"/>
    </location>
</feature>
<feature type="region of interest" description="Disordered" evidence="1">
    <location>
        <begin position="57"/>
        <end position="151"/>
    </location>
</feature>
<feature type="compositionally biased region" description="Low complexity" evidence="1">
    <location>
        <begin position="82"/>
        <end position="94"/>
    </location>
</feature>
<reference evidence="2" key="1">
    <citation type="journal article" date="2023" name="Mol. Biol. Evol.">
        <title>Third-Generation Sequencing Reveals the Adaptive Role of the Epigenome in Three Deep-Sea Polychaetes.</title>
        <authorList>
            <person name="Perez M."/>
            <person name="Aroh O."/>
            <person name="Sun Y."/>
            <person name="Lan Y."/>
            <person name="Juniper S.K."/>
            <person name="Young C.R."/>
            <person name="Angers B."/>
            <person name="Qian P.Y."/>
        </authorList>
    </citation>
    <scope>NUCLEOTIDE SEQUENCE</scope>
    <source>
        <strain evidence="2">R07B-5</strain>
    </source>
</reference>
<feature type="region of interest" description="Disordered" evidence="1">
    <location>
        <begin position="169"/>
        <end position="216"/>
    </location>
</feature>
<gene>
    <name evidence="2" type="ORF">NP493_733g00021</name>
</gene>
<name>A0AAD9KQ07_RIDPI</name>
<keyword evidence="3" id="KW-1185">Reference proteome</keyword>
<evidence type="ECO:0000256" key="1">
    <source>
        <dbReference type="SAM" id="MobiDB-lite"/>
    </source>
</evidence>
<dbReference type="EMBL" id="JAODUO010000731">
    <property type="protein sequence ID" value="KAK2175426.1"/>
    <property type="molecule type" value="Genomic_DNA"/>
</dbReference>
<feature type="compositionally biased region" description="Polar residues" evidence="1">
    <location>
        <begin position="106"/>
        <end position="123"/>
    </location>
</feature>
<comment type="caution">
    <text evidence="2">The sequence shown here is derived from an EMBL/GenBank/DDBJ whole genome shotgun (WGS) entry which is preliminary data.</text>
</comment>
<proteinExistence type="predicted"/>
<protein>
    <submittedName>
        <fullName evidence="2">Uncharacterized protein</fullName>
    </submittedName>
</protein>
<dbReference type="Proteomes" id="UP001209878">
    <property type="component" value="Unassembled WGS sequence"/>
</dbReference>
<accession>A0AAD9KQ07</accession>
<sequence length="232" mass="24875">METDLDKAELLKLRAGELCGDRLLNTYYVSTVSPPIYRKRKPHDSVAAIEEVLQRPVTPSQLKGGDAPIVHIQPRARNGAHSSLRNSSRQNSRPSSRDLVRPPTRCGSSNGTTPRVATDNQGSELVGKALGQTRTLAMGTDSKSVKPSPKAMQKVNTNGAIVEYQAAFSSRPRIARTPDGGRPTSRGSVGEGPLPQPKYSDSLPTPRPSSGGRSSSESLCVNVYIILSCELS</sequence>
<evidence type="ECO:0000313" key="2">
    <source>
        <dbReference type="EMBL" id="KAK2175426.1"/>
    </source>
</evidence>
<dbReference type="AlphaFoldDB" id="A0AAD9KQ07"/>